<dbReference type="Proteomes" id="UP000053235">
    <property type="component" value="Unassembled WGS sequence"/>
</dbReference>
<dbReference type="SUPFAM" id="SSF51621">
    <property type="entry name" value="Phosphoenolpyruvate/pyruvate domain"/>
    <property type="match status" value="1"/>
</dbReference>
<accession>A0A0M7A010</accession>
<dbReference type="EC" id="4.1.2.-" evidence="5"/>
<dbReference type="InterPro" id="IPR050251">
    <property type="entry name" value="HpcH-HpaI_aldolase"/>
</dbReference>
<name>A0A0M7A010_9HYPH</name>
<dbReference type="GO" id="GO:0046872">
    <property type="term" value="F:metal ion binding"/>
    <property type="evidence" value="ECO:0007669"/>
    <property type="project" value="UniProtKB-KW"/>
</dbReference>
<dbReference type="GO" id="GO:0005737">
    <property type="term" value="C:cytoplasm"/>
    <property type="evidence" value="ECO:0007669"/>
    <property type="project" value="TreeGrafter"/>
</dbReference>
<dbReference type="InterPro" id="IPR040442">
    <property type="entry name" value="Pyrv_kinase-like_dom_sf"/>
</dbReference>
<evidence type="ECO:0000313" key="5">
    <source>
        <dbReference type="EMBL" id="CTQ67901.1"/>
    </source>
</evidence>
<evidence type="ECO:0000256" key="3">
    <source>
        <dbReference type="ARBA" id="ARBA00023239"/>
    </source>
</evidence>
<dbReference type="PANTHER" id="PTHR30502">
    <property type="entry name" value="2-KETO-3-DEOXY-L-RHAMNONATE ALDOLASE"/>
    <property type="match status" value="1"/>
</dbReference>
<keyword evidence="3 5" id="KW-0456">Lyase</keyword>
<dbReference type="EMBL" id="CXWD01000005">
    <property type="protein sequence ID" value="CTQ67901.1"/>
    <property type="molecule type" value="Genomic_DNA"/>
</dbReference>
<sequence length="290" mass="30423">MRHISGLREARDPCLMAANQEETTVTDPKTLADKLRSGQPVITGWSMLAAPIVAELFARSGYEAVTLDLQHGMHDFKSASDGFAALVLGGAHRIARIPVGGNATASRLADMGAECLIAPMINSRADAEAFVKAVKYPPVGERSWAPFRVVTLNQQTPDAYLKTANEQTLALAMVETRTSVDALEDILAVPGLDGVFVGPSDLSLALSSGEKLDPNGAETARVCGEIAARAKAAGKIAGIFCIGAAKVEEAIAQGFRLMAHGTDMMMFDEAARAHLQEVDAATGSGPAASY</sequence>
<feature type="domain" description="HpcH/HpaI aldolase/citrate lyase" evidence="4">
    <location>
        <begin position="45"/>
        <end position="267"/>
    </location>
</feature>
<dbReference type="GO" id="GO:0016832">
    <property type="term" value="F:aldehyde-lyase activity"/>
    <property type="evidence" value="ECO:0007669"/>
    <property type="project" value="TreeGrafter"/>
</dbReference>
<dbReference type="Gene3D" id="3.20.20.60">
    <property type="entry name" value="Phosphoenolpyruvate-binding domains"/>
    <property type="match status" value="1"/>
</dbReference>
<evidence type="ECO:0000256" key="2">
    <source>
        <dbReference type="ARBA" id="ARBA00022723"/>
    </source>
</evidence>
<proteinExistence type="inferred from homology"/>
<organism evidence="5 6">
    <name type="scientific">Roseibium alexandrii</name>
    <dbReference type="NCBI Taxonomy" id="388408"/>
    <lineage>
        <taxon>Bacteria</taxon>
        <taxon>Pseudomonadati</taxon>
        <taxon>Pseudomonadota</taxon>
        <taxon>Alphaproteobacteria</taxon>
        <taxon>Hyphomicrobiales</taxon>
        <taxon>Stappiaceae</taxon>
        <taxon>Roseibium</taxon>
    </lineage>
</organism>
<dbReference type="PANTHER" id="PTHR30502:SF0">
    <property type="entry name" value="PHOSPHOENOLPYRUVATE CARBOXYLASE FAMILY PROTEIN"/>
    <property type="match status" value="1"/>
</dbReference>
<keyword evidence="2" id="KW-0479">Metal-binding</keyword>
<reference evidence="6" key="1">
    <citation type="submission" date="2015-07" db="EMBL/GenBank/DDBJ databases">
        <authorList>
            <person name="Rodrigo-Torres Lidia"/>
            <person name="Arahal R.David."/>
        </authorList>
    </citation>
    <scope>NUCLEOTIDE SEQUENCE [LARGE SCALE GENOMIC DNA]</scope>
    <source>
        <strain evidence="6">CECT 5112</strain>
    </source>
</reference>
<dbReference type="InterPro" id="IPR005000">
    <property type="entry name" value="Aldolase/citrate-lyase_domain"/>
</dbReference>
<dbReference type="AlphaFoldDB" id="A0A0M7A010"/>
<protein>
    <submittedName>
        <fullName evidence="5">2-keto-3-deoxy-L-rhamnonate aldolase</fullName>
        <ecNumber evidence="5">4.1.2.-</ecNumber>
    </submittedName>
</protein>
<keyword evidence="6" id="KW-1185">Reference proteome</keyword>
<dbReference type="InterPro" id="IPR015813">
    <property type="entry name" value="Pyrv/PenolPyrv_kinase-like_dom"/>
</dbReference>
<comment type="similarity">
    <text evidence="1">Belongs to the HpcH/HpaI aldolase family.</text>
</comment>
<evidence type="ECO:0000256" key="1">
    <source>
        <dbReference type="ARBA" id="ARBA00005568"/>
    </source>
</evidence>
<dbReference type="Pfam" id="PF03328">
    <property type="entry name" value="HpcH_HpaI"/>
    <property type="match status" value="1"/>
</dbReference>
<gene>
    <name evidence="5" type="primary">rhmA</name>
    <name evidence="5" type="ORF">LAX5112_01563</name>
</gene>
<evidence type="ECO:0000313" key="6">
    <source>
        <dbReference type="Proteomes" id="UP000053235"/>
    </source>
</evidence>
<dbReference type="STRING" id="388408.LAX5112_01563"/>
<evidence type="ECO:0000259" key="4">
    <source>
        <dbReference type="Pfam" id="PF03328"/>
    </source>
</evidence>